<dbReference type="EMBL" id="MU839837">
    <property type="protein sequence ID" value="KAK1753653.1"/>
    <property type="molecule type" value="Genomic_DNA"/>
</dbReference>
<keyword evidence="2" id="KW-0812">Transmembrane</keyword>
<feature type="region of interest" description="Disordered" evidence="1">
    <location>
        <begin position="1"/>
        <end position="214"/>
    </location>
</feature>
<reference evidence="3" key="1">
    <citation type="submission" date="2023-06" db="EMBL/GenBank/DDBJ databases">
        <title>Genome-scale phylogeny and comparative genomics of the fungal order Sordariales.</title>
        <authorList>
            <consortium name="Lawrence Berkeley National Laboratory"/>
            <person name="Hensen N."/>
            <person name="Bonometti L."/>
            <person name="Westerberg I."/>
            <person name="Brannstrom I.O."/>
            <person name="Guillou S."/>
            <person name="Cros-Aarteil S."/>
            <person name="Calhoun S."/>
            <person name="Haridas S."/>
            <person name="Kuo A."/>
            <person name="Mondo S."/>
            <person name="Pangilinan J."/>
            <person name="Riley R."/>
            <person name="Labutti K."/>
            <person name="Andreopoulos B."/>
            <person name="Lipzen A."/>
            <person name="Chen C."/>
            <person name="Yanf M."/>
            <person name="Daum C."/>
            <person name="Ng V."/>
            <person name="Clum A."/>
            <person name="Steindorff A."/>
            <person name="Ohm R."/>
            <person name="Martin F."/>
            <person name="Silar P."/>
            <person name="Natvig D."/>
            <person name="Lalanne C."/>
            <person name="Gautier V."/>
            <person name="Ament-Velasquez S.L."/>
            <person name="Kruys A."/>
            <person name="Hutchinson M.I."/>
            <person name="Powell A.J."/>
            <person name="Barry K."/>
            <person name="Miller A.N."/>
            <person name="Grigoriev I.V."/>
            <person name="Debuchy R."/>
            <person name="Gladieux P."/>
            <person name="Thoren M.H."/>
            <person name="Johannesson H."/>
        </authorList>
    </citation>
    <scope>NUCLEOTIDE SEQUENCE</scope>
    <source>
        <strain evidence="3">PSN4</strain>
    </source>
</reference>
<protein>
    <submittedName>
        <fullName evidence="3">Uncharacterized protein</fullName>
    </submittedName>
</protein>
<feature type="compositionally biased region" description="Basic and acidic residues" evidence="1">
    <location>
        <begin position="67"/>
        <end position="80"/>
    </location>
</feature>
<evidence type="ECO:0000313" key="4">
    <source>
        <dbReference type="Proteomes" id="UP001239445"/>
    </source>
</evidence>
<comment type="caution">
    <text evidence="3">The sequence shown here is derived from an EMBL/GenBank/DDBJ whole genome shotgun (WGS) entry which is preliminary data.</text>
</comment>
<evidence type="ECO:0000313" key="3">
    <source>
        <dbReference type="EMBL" id="KAK1753653.1"/>
    </source>
</evidence>
<keyword evidence="2" id="KW-0472">Membrane</keyword>
<organism evidence="3 4">
    <name type="scientific">Echria macrotheca</name>
    <dbReference type="NCBI Taxonomy" id="438768"/>
    <lineage>
        <taxon>Eukaryota</taxon>
        <taxon>Fungi</taxon>
        <taxon>Dikarya</taxon>
        <taxon>Ascomycota</taxon>
        <taxon>Pezizomycotina</taxon>
        <taxon>Sordariomycetes</taxon>
        <taxon>Sordariomycetidae</taxon>
        <taxon>Sordariales</taxon>
        <taxon>Schizotheciaceae</taxon>
        <taxon>Echria</taxon>
    </lineage>
</organism>
<sequence length="369" mass="41026">MRQRDWPASGATGSSQKLPDGDTDQERDPPILSASKSSTPAGACYTFSKDSLRSTSRRSKRGLNRSMDSRDGTSKETTLEHEDESLTSQRKDLSQGVEEALLHSEIPNHHETHLPFPPKPTRFPSATSSDASLTDSKSREADQQRLTSQNSIIPKNSSRCLAHPVQWKSQAGREGISSQVYHDEKAGIRKTSESSLRDRNPGNPQRNRRMPAGKHQGRKAFLLLSATAAAMATFLWDRSQREGTWQGREEENPDSFKLTFGCSFLVSLNPTDTLRIPFAANLSTQDLRIIALRLVDYHPFLLIFGVFGNVTALTAYYHLHRGSKYRDLILVAVFIATMSFGYFLGGLDVPGVLLQLMPWSMMVGLVLCS</sequence>
<name>A0AAJ0B8I5_9PEZI</name>
<dbReference type="Proteomes" id="UP001239445">
    <property type="component" value="Unassembled WGS sequence"/>
</dbReference>
<feature type="compositionally biased region" description="Polar residues" evidence="1">
    <location>
        <begin position="144"/>
        <end position="159"/>
    </location>
</feature>
<accession>A0AAJ0B8I5</accession>
<proteinExistence type="predicted"/>
<gene>
    <name evidence="3" type="ORF">QBC47DRAFT_386868</name>
</gene>
<feature type="compositionally biased region" description="Low complexity" evidence="1">
    <location>
        <begin position="125"/>
        <end position="135"/>
    </location>
</feature>
<keyword evidence="4" id="KW-1185">Reference proteome</keyword>
<dbReference type="AlphaFoldDB" id="A0AAJ0B8I5"/>
<keyword evidence="2" id="KW-1133">Transmembrane helix</keyword>
<feature type="compositionally biased region" description="Basic and acidic residues" evidence="1">
    <location>
        <begin position="100"/>
        <end position="113"/>
    </location>
</feature>
<feature type="transmembrane region" description="Helical" evidence="2">
    <location>
        <begin position="328"/>
        <end position="345"/>
    </location>
</feature>
<feature type="transmembrane region" description="Helical" evidence="2">
    <location>
        <begin position="297"/>
        <end position="316"/>
    </location>
</feature>
<evidence type="ECO:0000256" key="1">
    <source>
        <dbReference type="SAM" id="MobiDB-lite"/>
    </source>
</evidence>
<feature type="compositionally biased region" description="Basic and acidic residues" evidence="1">
    <location>
        <begin position="181"/>
        <end position="200"/>
    </location>
</feature>
<evidence type="ECO:0000256" key="2">
    <source>
        <dbReference type="SAM" id="Phobius"/>
    </source>
</evidence>